<evidence type="ECO:0000256" key="1">
    <source>
        <dbReference type="SAM" id="MobiDB-lite"/>
    </source>
</evidence>
<evidence type="ECO:0000313" key="2">
    <source>
        <dbReference type="EMBL" id="GIF71867.1"/>
    </source>
</evidence>
<sequence>MSHDLYKFLAKPAEPDDDRDPKSGRDKRDPNTALTASVETIDNDRATYLLGNVSL</sequence>
<feature type="compositionally biased region" description="Basic and acidic residues" evidence="1">
    <location>
        <begin position="19"/>
        <end position="30"/>
    </location>
</feature>
<gene>
    <name evidence="2" type="ORF">Asi02nite_13850</name>
</gene>
<protein>
    <submittedName>
        <fullName evidence="2">Uncharacterized protein</fullName>
    </submittedName>
</protein>
<keyword evidence="3" id="KW-1185">Reference proteome</keyword>
<dbReference type="RefSeq" id="WP_203711340.1">
    <property type="nucleotide sequence ID" value="NZ_BONE01000008.1"/>
</dbReference>
<reference evidence="2 3" key="1">
    <citation type="submission" date="2021-01" db="EMBL/GenBank/DDBJ databases">
        <title>Whole genome shotgun sequence of Asanoa siamensis NBRC 107932.</title>
        <authorList>
            <person name="Komaki H."/>
            <person name="Tamura T."/>
        </authorList>
    </citation>
    <scope>NUCLEOTIDE SEQUENCE [LARGE SCALE GENOMIC DNA]</scope>
    <source>
        <strain evidence="2 3">NBRC 107932</strain>
    </source>
</reference>
<feature type="region of interest" description="Disordered" evidence="1">
    <location>
        <begin position="1"/>
        <end position="34"/>
    </location>
</feature>
<comment type="caution">
    <text evidence="2">The sequence shown here is derived from an EMBL/GenBank/DDBJ whole genome shotgun (WGS) entry which is preliminary data.</text>
</comment>
<accession>A0ABQ4CKP4</accession>
<name>A0ABQ4CKP4_9ACTN</name>
<evidence type="ECO:0000313" key="3">
    <source>
        <dbReference type="Proteomes" id="UP000604117"/>
    </source>
</evidence>
<dbReference type="EMBL" id="BONE01000008">
    <property type="protein sequence ID" value="GIF71867.1"/>
    <property type="molecule type" value="Genomic_DNA"/>
</dbReference>
<organism evidence="2 3">
    <name type="scientific">Asanoa siamensis</name>
    <dbReference type="NCBI Taxonomy" id="926357"/>
    <lineage>
        <taxon>Bacteria</taxon>
        <taxon>Bacillati</taxon>
        <taxon>Actinomycetota</taxon>
        <taxon>Actinomycetes</taxon>
        <taxon>Micromonosporales</taxon>
        <taxon>Micromonosporaceae</taxon>
        <taxon>Asanoa</taxon>
    </lineage>
</organism>
<proteinExistence type="predicted"/>
<dbReference type="Proteomes" id="UP000604117">
    <property type="component" value="Unassembled WGS sequence"/>
</dbReference>